<proteinExistence type="predicted"/>
<evidence type="ECO:0000256" key="2">
    <source>
        <dbReference type="ARBA" id="ARBA00022679"/>
    </source>
</evidence>
<keyword evidence="2" id="KW-0808">Transferase</keyword>
<feature type="domain" description="RNA-directed RNA polymerase C-terminal" evidence="7">
    <location>
        <begin position="71"/>
        <end position="249"/>
    </location>
</feature>
<keyword evidence="4" id="KW-0547">Nucleotide-binding</keyword>
<evidence type="ECO:0000256" key="5">
    <source>
        <dbReference type="ARBA" id="ARBA00022953"/>
    </source>
</evidence>
<dbReference type="InterPro" id="IPR001205">
    <property type="entry name" value="RNA-dir_pol_C"/>
</dbReference>
<keyword evidence="1" id="KW-0696">RNA-directed RNA polymerase</keyword>
<dbReference type="EMBL" id="MF893259">
    <property type="protein sequence ID" value="AWA82273.1"/>
    <property type="molecule type" value="Genomic_RNA"/>
</dbReference>
<organism evidence="8">
    <name type="scientific">Teise virus</name>
    <dbReference type="NCBI Taxonomy" id="2170591"/>
    <lineage>
        <taxon>Viruses</taxon>
        <taxon>Riboviria</taxon>
        <taxon>Orthornavirae</taxon>
        <taxon>Kitrinoviricota</taxon>
        <taxon>Tolucaviricetes</taxon>
        <taxon>Tolivirales</taxon>
    </lineage>
</organism>
<evidence type="ECO:0000256" key="6">
    <source>
        <dbReference type="ARBA" id="ARBA00048744"/>
    </source>
</evidence>
<keyword evidence="5" id="KW-0693">Viral RNA replication</keyword>
<reference evidence="8" key="1">
    <citation type="journal article" date="2018" name="Virus Evol.">
        <title>The virome of Drosophila suzukii, an invasive pest of soft fruit.</title>
        <authorList>
            <person name="Medd N.C."/>
            <person name="Fellous S."/>
            <person name="Waldron F.M."/>
            <person name="Xuereb A."/>
            <person name="Nakai M."/>
            <person name="Cross J.V."/>
            <person name="Obbard D.J."/>
        </authorList>
    </citation>
    <scope>NUCLEOTIDE SEQUENCE</scope>
    <source>
        <strain evidence="8">UK1</strain>
    </source>
</reference>
<dbReference type="SUPFAM" id="SSF56672">
    <property type="entry name" value="DNA/RNA polymerases"/>
    <property type="match status" value="1"/>
</dbReference>
<accession>A0A2S0S4P6</accession>
<dbReference type="Pfam" id="PF00680">
    <property type="entry name" value="RdRP_1"/>
    <property type="match status" value="1"/>
</dbReference>
<dbReference type="GO" id="GO:0000166">
    <property type="term" value="F:nucleotide binding"/>
    <property type="evidence" value="ECO:0007669"/>
    <property type="project" value="UniProtKB-KW"/>
</dbReference>
<evidence type="ECO:0000256" key="4">
    <source>
        <dbReference type="ARBA" id="ARBA00022741"/>
    </source>
</evidence>
<comment type="catalytic activity">
    <reaction evidence="6">
        <text>RNA(n) + a ribonucleoside 5'-triphosphate = RNA(n+1) + diphosphate</text>
        <dbReference type="Rhea" id="RHEA:21248"/>
        <dbReference type="Rhea" id="RHEA-COMP:14527"/>
        <dbReference type="Rhea" id="RHEA-COMP:17342"/>
        <dbReference type="ChEBI" id="CHEBI:33019"/>
        <dbReference type="ChEBI" id="CHEBI:61557"/>
        <dbReference type="ChEBI" id="CHEBI:140395"/>
        <dbReference type="EC" id="2.7.7.48"/>
    </reaction>
</comment>
<keyword evidence="3" id="KW-0548">Nucleotidyltransferase</keyword>
<evidence type="ECO:0000256" key="3">
    <source>
        <dbReference type="ARBA" id="ARBA00022695"/>
    </source>
</evidence>
<name>A0A2S0S4P6_9LUTE</name>
<evidence type="ECO:0000259" key="7">
    <source>
        <dbReference type="Pfam" id="PF00680"/>
    </source>
</evidence>
<dbReference type="InterPro" id="IPR001795">
    <property type="entry name" value="RNA-dir_pol_luteovirus"/>
</dbReference>
<dbReference type="GO" id="GO:0003968">
    <property type="term" value="F:RNA-directed RNA polymerase activity"/>
    <property type="evidence" value="ECO:0007669"/>
    <property type="project" value="UniProtKB-KW"/>
</dbReference>
<dbReference type="InterPro" id="IPR043502">
    <property type="entry name" value="DNA/RNA_pol_sf"/>
</dbReference>
<protein>
    <submittedName>
        <fullName evidence="8">Putative polymerase</fullName>
    </submittedName>
</protein>
<evidence type="ECO:0000256" key="1">
    <source>
        <dbReference type="ARBA" id="ARBA00022484"/>
    </source>
</evidence>
<dbReference type="GO" id="GO:0003723">
    <property type="term" value="F:RNA binding"/>
    <property type="evidence" value="ECO:0007669"/>
    <property type="project" value="InterPro"/>
</dbReference>
<dbReference type="GO" id="GO:0006351">
    <property type="term" value="P:DNA-templated transcription"/>
    <property type="evidence" value="ECO:0007669"/>
    <property type="project" value="InterPro"/>
</dbReference>
<evidence type="ECO:0000313" key="8">
    <source>
        <dbReference type="EMBL" id="AWA82273.1"/>
    </source>
</evidence>
<sequence>MVDLDVSSTPGICPMTRFGTTIGEVLGFDGESFDPERVKILRMLVSDRINHLLSIKELQELHLAADPIKLFIKQEPHKLSKLVEGRLRLISAVSMIDTMVDRMLFQELFASVVSTPFRTPVAIGWTPLGSGAAYFKAHFSGKTFDTDKKHWDWTFPFWLLEDCYSVVVNCHYAPKWWHVLARARFMALYSEAVFRFPDGSTLQQPYPGIQKSGCYLTLLLNSLGQWMLHSLAEKTIGCKVKSISFGDDVTQESTEFDEQFADYYRKLGFSLQTGQHDHPEFIGFHIYPKSAFLPSYRDKHVFLLSHLTEDEENAVATLRSYQYLYWFDKSFLELLKNIALARNLPQAILSDVQIEKVVFGR</sequence>
<dbReference type="PRINTS" id="PR00914">
    <property type="entry name" value="LVIRUSRNAPOL"/>
</dbReference>